<dbReference type="InterPro" id="IPR007125">
    <property type="entry name" value="H2A/H2B/H3"/>
</dbReference>
<dbReference type="OrthoDB" id="842664at2759"/>
<comment type="caution">
    <text evidence="16">The sequence shown here is derived from an EMBL/GenBank/DDBJ whole genome shotgun (WGS) entry which is preliminary data.</text>
</comment>
<evidence type="ECO:0000256" key="8">
    <source>
        <dbReference type="ARBA" id="ARBA00023328"/>
    </source>
</evidence>
<feature type="compositionally biased region" description="Polar residues" evidence="14">
    <location>
        <begin position="72"/>
        <end position="81"/>
    </location>
</feature>
<dbReference type="PROSITE" id="PS00959">
    <property type="entry name" value="HISTONE_H3_2"/>
    <property type="match status" value="1"/>
</dbReference>
<dbReference type="GO" id="GO:0003677">
    <property type="term" value="F:DNA binding"/>
    <property type="evidence" value="ECO:0007669"/>
    <property type="project" value="UniProtKB-KW"/>
</dbReference>
<dbReference type="AlphaFoldDB" id="A0A9Q3BSN2"/>
<dbReference type="FunFam" id="1.10.20.10:FF:000087">
    <property type="entry name" value="Probable histone 3"/>
    <property type="match status" value="1"/>
</dbReference>
<evidence type="ECO:0000256" key="10">
    <source>
        <dbReference type="ARBA" id="ARBA00044024"/>
    </source>
</evidence>
<keyword evidence="8" id="KW-0137">Centromere</keyword>
<evidence type="ECO:0000256" key="12">
    <source>
        <dbReference type="ARBA" id="ARBA00044234"/>
    </source>
</evidence>
<reference evidence="16" key="1">
    <citation type="submission" date="2021-03" db="EMBL/GenBank/DDBJ databases">
        <title>Draft genome sequence of rust myrtle Austropuccinia psidii MF-1, a brazilian biotype.</title>
        <authorList>
            <person name="Quecine M.C."/>
            <person name="Pachon D.M.R."/>
            <person name="Bonatelli M.L."/>
            <person name="Correr F.H."/>
            <person name="Franceschini L.M."/>
            <person name="Leite T.F."/>
            <person name="Margarido G.R.A."/>
            <person name="Almeida C.A."/>
            <person name="Ferrarezi J.A."/>
            <person name="Labate C.A."/>
        </authorList>
    </citation>
    <scope>NUCLEOTIDE SEQUENCE</scope>
    <source>
        <strain evidence="16">MF-1</strain>
    </source>
</reference>
<feature type="compositionally biased region" description="Basic and acidic residues" evidence="14">
    <location>
        <begin position="82"/>
        <end position="94"/>
    </location>
</feature>
<feature type="domain" description="Core Histone H2A/H2B/H3" evidence="15">
    <location>
        <begin position="126"/>
        <end position="219"/>
    </location>
</feature>
<dbReference type="CDD" id="cd22911">
    <property type="entry name" value="HFD_H3"/>
    <property type="match status" value="1"/>
</dbReference>
<keyword evidence="6" id="KW-0539">Nucleus</keyword>
<keyword evidence="4" id="KW-0158">Chromosome</keyword>
<evidence type="ECO:0000256" key="1">
    <source>
        <dbReference type="ARBA" id="ARBA00004123"/>
    </source>
</evidence>
<evidence type="ECO:0000256" key="9">
    <source>
        <dbReference type="ARBA" id="ARBA00043846"/>
    </source>
</evidence>
<accession>A0A9Q3BSN2</accession>
<evidence type="ECO:0000256" key="6">
    <source>
        <dbReference type="ARBA" id="ARBA00023242"/>
    </source>
</evidence>
<evidence type="ECO:0000256" key="2">
    <source>
        <dbReference type="ARBA" id="ARBA00004584"/>
    </source>
</evidence>
<dbReference type="InterPro" id="IPR000164">
    <property type="entry name" value="Histone_H3/CENP-A"/>
</dbReference>
<dbReference type="PRINTS" id="PR00622">
    <property type="entry name" value="HISTONEH3"/>
</dbReference>
<keyword evidence="7" id="KW-0544">Nucleosome core</keyword>
<gene>
    <name evidence="16" type="ORF">O181_009800</name>
</gene>
<evidence type="ECO:0000256" key="14">
    <source>
        <dbReference type="SAM" id="MobiDB-lite"/>
    </source>
</evidence>
<organism evidence="16 17">
    <name type="scientific">Austropuccinia psidii MF-1</name>
    <dbReference type="NCBI Taxonomy" id="1389203"/>
    <lineage>
        <taxon>Eukaryota</taxon>
        <taxon>Fungi</taxon>
        <taxon>Dikarya</taxon>
        <taxon>Basidiomycota</taxon>
        <taxon>Pucciniomycotina</taxon>
        <taxon>Pucciniomycetes</taxon>
        <taxon>Pucciniales</taxon>
        <taxon>Sphaerophragmiaceae</taxon>
        <taxon>Austropuccinia</taxon>
    </lineage>
</organism>
<evidence type="ECO:0000313" key="17">
    <source>
        <dbReference type="Proteomes" id="UP000765509"/>
    </source>
</evidence>
<dbReference type="GO" id="GO:0030527">
    <property type="term" value="F:structural constituent of chromatin"/>
    <property type="evidence" value="ECO:0007669"/>
    <property type="project" value="InterPro"/>
</dbReference>
<evidence type="ECO:0000256" key="4">
    <source>
        <dbReference type="ARBA" id="ARBA00022454"/>
    </source>
</evidence>
<evidence type="ECO:0000256" key="5">
    <source>
        <dbReference type="ARBA" id="ARBA00023125"/>
    </source>
</evidence>
<comment type="subunit">
    <text evidence="10">Component of centromeric nucleosomes, where DNA is wrapped around a histone octamer core. The octamer contains two molecules each of H2A, H2B, CSE4/CENPA and H4 assembled in one CSE4-H4 heterotetramer and two H2A-H2B heterodimers. Interacts with the inner kinetochore.</text>
</comment>
<dbReference type="InterPro" id="IPR009072">
    <property type="entry name" value="Histone-fold"/>
</dbReference>
<evidence type="ECO:0000256" key="7">
    <source>
        <dbReference type="ARBA" id="ARBA00023269"/>
    </source>
</evidence>
<dbReference type="EMBL" id="AVOT02002358">
    <property type="protein sequence ID" value="MBW0470085.1"/>
    <property type="molecule type" value="Genomic_DNA"/>
</dbReference>
<comment type="similarity">
    <text evidence="3">Belongs to the histone H3 family.</text>
</comment>
<evidence type="ECO:0000313" key="16">
    <source>
        <dbReference type="EMBL" id="MBW0470085.1"/>
    </source>
</evidence>
<dbReference type="GO" id="GO:0000775">
    <property type="term" value="C:chromosome, centromeric region"/>
    <property type="evidence" value="ECO:0007669"/>
    <property type="project" value="UniProtKB-SubCell"/>
</dbReference>
<dbReference type="Pfam" id="PF00125">
    <property type="entry name" value="Histone"/>
    <property type="match status" value="1"/>
</dbReference>
<proteinExistence type="inferred from homology"/>
<dbReference type="GO" id="GO:0000786">
    <property type="term" value="C:nucleosome"/>
    <property type="evidence" value="ECO:0007669"/>
    <property type="project" value="UniProtKB-KW"/>
</dbReference>
<keyword evidence="5" id="KW-0238">DNA-binding</keyword>
<evidence type="ECO:0000256" key="11">
    <source>
        <dbReference type="ARBA" id="ARBA00044180"/>
    </source>
</evidence>
<feature type="region of interest" description="Disordered" evidence="14">
    <location>
        <begin position="67"/>
        <end position="127"/>
    </location>
</feature>
<protein>
    <recommendedName>
        <fullName evidence="11">Histone H3-like centromeric protein CSE4</fullName>
    </recommendedName>
    <alternativeName>
        <fullName evidence="13">CENP-A homolog</fullName>
    </alternativeName>
    <alternativeName>
        <fullName evidence="12">CENPA homolog</fullName>
    </alternativeName>
</protein>
<evidence type="ECO:0000259" key="15">
    <source>
        <dbReference type="Pfam" id="PF00125"/>
    </source>
</evidence>
<dbReference type="SMART" id="SM00428">
    <property type="entry name" value="H3"/>
    <property type="match status" value="1"/>
</dbReference>
<name>A0A9Q3BSN2_9BASI</name>
<evidence type="ECO:0000256" key="3">
    <source>
        <dbReference type="ARBA" id="ARBA00010343"/>
    </source>
</evidence>
<sequence length="229" mass="25801">MQDRPDATCSRARRRSIGIAPNARGLPGVWCLLTNPWRLNSKFLSKGFSIHSIELIKLVPRLIPITMGNAKKPSTSSVSEPRTNKTSDRDRRNSAGESSKAGLQSAKAPRRSNEAPKTKKPHRYRPGTVALREIRHYQKSTDLLMRKLPFARLVREIAIDFAVATESRVPLRWQSSALLALQEAAEAYLVHIFEDTNLCAIHAKRVTIMKRDMELARRLRGGPWASETI</sequence>
<comment type="function">
    <text evidence="9">Histone H3-like nucleosomal protein that is specifically found in centromeric nucleosomes. Replaces conventional H3 in the nucleosome core of centromeric chromatin that serves as an assembly site for the inner kinetochore. Required for recruitment and assembly of kinetochore proteins, mitotic progression and chromosome segregation. May serve as an epigenetic mark that propagates centromere identity through replication and cell division.</text>
</comment>
<dbReference type="PANTHER" id="PTHR11426">
    <property type="entry name" value="HISTONE H3"/>
    <property type="match status" value="1"/>
</dbReference>
<comment type="subcellular location">
    <subcellularLocation>
        <location evidence="2">Chromosome</location>
        <location evidence="2">Centromere</location>
    </subcellularLocation>
    <subcellularLocation>
        <location evidence="1">Nucleus</location>
    </subcellularLocation>
</comment>
<dbReference type="Proteomes" id="UP000765509">
    <property type="component" value="Unassembled WGS sequence"/>
</dbReference>
<dbReference type="GO" id="GO:0005634">
    <property type="term" value="C:nucleus"/>
    <property type="evidence" value="ECO:0007669"/>
    <property type="project" value="UniProtKB-SubCell"/>
</dbReference>
<dbReference type="SUPFAM" id="SSF47113">
    <property type="entry name" value="Histone-fold"/>
    <property type="match status" value="1"/>
</dbReference>
<dbReference type="Gene3D" id="1.10.20.10">
    <property type="entry name" value="Histone, subunit A"/>
    <property type="match status" value="1"/>
</dbReference>
<keyword evidence="17" id="KW-1185">Reference proteome</keyword>
<dbReference type="GO" id="GO:0046982">
    <property type="term" value="F:protein heterodimerization activity"/>
    <property type="evidence" value="ECO:0007669"/>
    <property type="project" value="InterPro"/>
</dbReference>
<evidence type="ECO:0000256" key="13">
    <source>
        <dbReference type="ARBA" id="ARBA00044336"/>
    </source>
</evidence>